<dbReference type="GO" id="GO:0016020">
    <property type="term" value="C:membrane"/>
    <property type="evidence" value="ECO:0007669"/>
    <property type="project" value="UniProtKB-SubCell"/>
</dbReference>
<feature type="transmembrane region" description="Helical" evidence="6">
    <location>
        <begin position="97"/>
        <end position="117"/>
    </location>
</feature>
<dbReference type="Proteomes" id="UP000313849">
    <property type="component" value="Unassembled WGS sequence"/>
</dbReference>
<evidence type="ECO:0000313" key="7">
    <source>
        <dbReference type="EMBL" id="TNU74860.1"/>
    </source>
</evidence>
<feature type="transmembrane region" description="Helical" evidence="6">
    <location>
        <begin position="158"/>
        <end position="178"/>
    </location>
</feature>
<feature type="transmembrane region" description="Helical" evidence="6">
    <location>
        <begin position="124"/>
        <end position="146"/>
    </location>
</feature>
<name>A0A5C5BBE6_9MICO</name>
<feature type="region of interest" description="Disordered" evidence="5">
    <location>
        <begin position="486"/>
        <end position="512"/>
    </location>
</feature>
<evidence type="ECO:0000256" key="5">
    <source>
        <dbReference type="SAM" id="MobiDB-lite"/>
    </source>
</evidence>
<dbReference type="Pfam" id="PF13520">
    <property type="entry name" value="AA_permease_2"/>
    <property type="match status" value="1"/>
</dbReference>
<feature type="transmembrane region" description="Helical" evidence="6">
    <location>
        <begin position="443"/>
        <end position="462"/>
    </location>
</feature>
<proteinExistence type="predicted"/>
<keyword evidence="8" id="KW-1185">Reference proteome</keyword>
<dbReference type="Gene3D" id="1.20.1740.10">
    <property type="entry name" value="Amino acid/polyamine transporter I"/>
    <property type="match status" value="1"/>
</dbReference>
<evidence type="ECO:0000256" key="6">
    <source>
        <dbReference type="SAM" id="Phobius"/>
    </source>
</evidence>
<evidence type="ECO:0000313" key="8">
    <source>
        <dbReference type="Proteomes" id="UP000313849"/>
    </source>
</evidence>
<dbReference type="InterPro" id="IPR002293">
    <property type="entry name" value="AA/rel_permease1"/>
</dbReference>
<feature type="transmembrane region" description="Helical" evidence="6">
    <location>
        <begin position="387"/>
        <end position="407"/>
    </location>
</feature>
<keyword evidence="3 6" id="KW-1133">Transmembrane helix</keyword>
<comment type="subcellular location">
    <subcellularLocation>
        <location evidence="1">Membrane</location>
        <topology evidence="1">Multi-pass membrane protein</topology>
    </subcellularLocation>
</comment>
<dbReference type="AlphaFoldDB" id="A0A5C5BBE6"/>
<organism evidence="7 8">
    <name type="scientific">Miniimonas arenae</name>
    <dbReference type="NCBI Taxonomy" id="676201"/>
    <lineage>
        <taxon>Bacteria</taxon>
        <taxon>Bacillati</taxon>
        <taxon>Actinomycetota</taxon>
        <taxon>Actinomycetes</taxon>
        <taxon>Micrococcales</taxon>
        <taxon>Beutenbergiaceae</taxon>
        <taxon>Miniimonas</taxon>
    </lineage>
</organism>
<dbReference type="GO" id="GO:0015171">
    <property type="term" value="F:amino acid transmembrane transporter activity"/>
    <property type="evidence" value="ECO:0007669"/>
    <property type="project" value="TreeGrafter"/>
</dbReference>
<feature type="transmembrane region" description="Helical" evidence="6">
    <location>
        <begin position="64"/>
        <end position="85"/>
    </location>
</feature>
<sequence length="512" mass="53376">MAGPASFSGQLLRRKPITPPASSSGGLARNLSTFQLTMFGVGATVGTGVFFVMHEAVPDAGPAVIVAFLLAGVAAGLSALCYAEMASTVPVSGSTYSYAYATLGEIVAMGVAACLLLEYGVSTAAVSVGWGDYLALLIQNLTGWAIPDVVRAGPFADTPGVINLPAVILVAMCCLLLIRGASESARANAIMVLIKLAVLVFFAAVAFTAFSADNFADFAPNGVHGITLAAGSIFFTFIGLDAVSTAGDEVRNPQRALPVAIISALLIVISIYLLVAVAALGTQPWTAFSDADQGDAGLSKILEMVTGQTWPGTVLAAGAVISIFSVTLVTMYGQTRILFAIGRDGLLPRSFAVVNPRTHTPVRNTVVVAIVVGLLAGFVPLDSLWDLVSIGTLVAFIVVSIGVLVLRRTRPDLPRGFRVPGYPVTPILSVIACGYVLTGLHWYTYVWFLLWLSVVLAFYLLWGRRHSRLNTLLAADGTLLEGAGTVAGEDDPYDAKLDPADAPGAGDGRDAR</sequence>
<evidence type="ECO:0000256" key="2">
    <source>
        <dbReference type="ARBA" id="ARBA00022692"/>
    </source>
</evidence>
<keyword evidence="4 6" id="KW-0472">Membrane</keyword>
<dbReference type="OrthoDB" id="9762947at2"/>
<feature type="transmembrane region" description="Helical" evidence="6">
    <location>
        <begin position="256"/>
        <end position="280"/>
    </location>
</feature>
<dbReference type="PANTHER" id="PTHR43243">
    <property type="entry name" value="INNER MEMBRANE TRANSPORTER YGJI-RELATED"/>
    <property type="match status" value="1"/>
</dbReference>
<accession>A0A5C5BBE6</accession>
<gene>
    <name evidence="7" type="ORF">FH969_07015</name>
</gene>
<dbReference type="PANTHER" id="PTHR43243:SF24">
    <property type="entry name" value="CATIONIC AMINO ACID TRANSPORT INTEGRAL MEMBRANE PROTEIN ROCE-RELATED"/>
    <property type="match status" value="1"/>
</dbReference>
<dbReference type="RefSeq" id="WP_139986615.1">
    <property type="nucleotide sequence ID" value="NZ_VENP01000020.1"/>
</dbReference>
<keyword evidence="2 6" id="KW-0812">Transmembrane</keyword>
<evidence type="ECO:0000256" key="1">
    <source>
        <dbReference type="ARBA" id="ARBA00004141"/>
    </source>
</evidence>
<feature type="transmembrane region" description="Helical" evidence="6">
    <location>
        <begin position="362"/>
        <end position="381"/>
    </location>
</feature>
<protein>
    <submittedName>
        <fullName evidence="7">Amino acid permease</fullName>
    </submittedName>
</protein>
<feature type="transmembrane region" description="Helical" evidence="6">
    <location>
        <begin position="419"/>
        <end position="437"/>
    </location>
</feature>
<reference evidence="7 8" key="1">
    <citation type="submission" date="2019-06" db="EMBL/GenBank/DDBJ databases">
        <title>Draft genome sequence of Miniimonas arenae KCTC 19750T isolated from sea sand.</title>
        <authorList>
            <person name="Park S.-J."/>
        </authorList>
    </citation>
    <scope>NUCLEOTIDE SEQUENCE [LARGE SCALE GENOMIC DNA]</scope>
    <source>
        <strain evidence="7 8">KCTC 19750</strain>
    </source>
</reference>
<dbReference type="PIRSF" id="PIRSF006060">
    <property type="entry name" value="AA_transporter"/>
    <property type="match status" value="1"/>
</dbReference>
<dbReference type="EMBL" id="VENP01000020">
    <property type="protein sequence ID" value="TNU74860.1"/>
    <property type="molecule type" value="Genomic_DNA"/>
</dbReference>
<feature type="transmembrane region" description="Helical" evidence="6">
    <location>
        <begin position="33"/>
        <end position="52"/>
    </location>
</feature>
<evidence type="ECO:0000256" key="4">
    <source>
        <dbReference type="ARBA" id="ARBA00023136"/>
    </source>
</evidence>
<feature type="transmembrane region" description="Helical" evidence="6">
    <location>
        <begin position="222"/>
        <end position="244"/>
    </location>
</feature>
<evidence type="ECO:0000256" key="3">
    <source>
        <dbReference type="ARBA" id="ARBA00022989"/>
    </source>
</evidence>
<feature type="transmembrane region" description="Helical" evidence="6">
    <location>
        <begin position="314"/>
        <end position="341"/>
    </location>
</feature>
<feature type="transmembrane region" description="Helical" evidence="6">
    <location>
        <begin position="190"/>
        <end position="210"/>
    </location>
</feature>
<comment type="caution">
    <text evidence="7">The sequence shown here is derived from an EMBL/GenBank/DDBJ whole genome shotgun (WGS) entry which is preliminary data.</text>
</comment>